<dbReference type="Ensembl" id="ENSCPRT00005015536.1">
    <property type="protein sequence ID" value="ENSCPRP00005013219.1"/>
    <property type="gene ID" value="ENSCPRG00005009355.1"/>
</dbReference>
<reference evidence="2" key="1">
    <citation type="submission" date="2025-08" db="UniProtKB">
        <authorList>
            <consortium name="Ensembl"/>
        </authorList>
    </citation>
    <scope>IDENTIFICATION</scope>
</reference>
<evidence type="ECO:0000313" key="2">
    <source>
        <dbReference type="Ensembl" id="ENSCPRP00005013219.1"/>
    </source>
</evidence>
<accession>A0A7M4ESJ6</accession>
<name>A0A7M4ESJ6_CROPO</name>
<dbReference type="AlphaFoldDB" id="A0A7M4ESJ6"/>
<feature type="compositionally biased region" description="Basic and acidic residues" evidence="1">
    <location>
        <begin position="71"/>
        <end position="87"/>
    </location>
</feature>
<dbReference type="GeneTree" id="ENSGT01140000286822"/>
<feature type="region of interest" description="Disordered" evidence="1">
    <location>
        <begin position="56"/>
        <end position="155"/>
    </location>
</feature>
<protein>
    <submittedName>
        <fullName evidence="2">Uncharacterized protein</fullName>
    </submittedName>
</protein>
<evidence type="ECO:0000256" key="1">
    <source>
        <dbReference type="SAM" id="MobiDB-lite"/>
    </source>
</evidence>
<sequence length="283" mass="30695">MHGGGLRLTPVLGSCRDPDRCPQPPPQLAASSSASSAMLFHSLSGSEMHGVIDEMDRRAKSEAPAISSAIDRGETETVGGERVRDASPEMSRPARTALPRPARPGPAPGSAARGLFSPGEAGRGPALALILSESEREREGERERDLEARRQGSRKKFFGWDYAESTLPFSAARAGSVLPSPPRRSPRPGVVRQRWDRSRSCECPACAVPSPPRQPDAALRRPPADSCPGRAGPAARRPSGVQPQRQAPVRQRQGAQRCSQLIYICTQPNYIQRTLQERRKMNT</sequence>
<evidence type="ECO:0000313" key="3">
    <source>
        <dbReference type="Proteomes" id="UP000594220"/>
    </source>
</evidence>
<dbReference type="Proteomes" id="UP000594220">
    <property type="component" value="Unplaced"/>
</dbReference>
<feature type="region of interest" description="Disordered" evidence="1">
    <location>
        <begin position="1"/>
        <end position="36"/>
    </location>
</feature>
<feature type="compositionally biased region" description="Low complexity" evidence="1">
    <location>
        <begin position="240"/>
        <end position="253"/>
    </location>
</feature>
<feature type="compositionally biased region" description="Basic and acidic residues" evidence="1">
    <location>
        <begin position="133"/>
        <end position="150"/>
    </location>
</feature>
<proteinExistence type="predicted"/>
<reference evidence="2" key="2">
    <citation type="submission" date="2025-09" db="UniProtKB">
        <authorList>
            <consortium name="Ensembl"/>
        </authorList>
    </citation>
    <scope>IDENTIFICATION</scope>
</reference>
<organism evidence="2 3">
    <name type="scientific">Crocodylus porosus</name>
    <name type="common">Saltwater crocodile</name>
    <name type="synonym">Estuarine crocodile</name>
    <dbReference type="NCBI Taxonomy" id="8502"/>
    <lineage>
        <taxon>Eukaryota</taxon>
        <taxon>Metazoa</taxon>
        <taxon>Chordata</taxon>
        <taxon>Craniata</taxon>
        <taxon>Vertebrata</taxon>
        <taxon>Euteleostomi</taxon>
        <taxon>Archelosauria</taxon>
        <taxon>Archosauria</taxon>
        <taxon>Crocodylia</taxon>
        <taxon>Longirostres</taxon>
        <taxon>Crocodylidae</taxon>
        <taxon>Crocodylus</taxon>
    </lineage>
</organism>
<feature type="region of interest" description="Disordered" evidence="1">
    <location>
        <begin position="173"/>
        <end position="253"/>
    </location>
</feature>
<keyword evidence="3" id="KW-1185">Reference proteome</keyword>